<name>A0A6A6VAM6_9PLEO</name>
<dbReference type="Gene3D" id="3.40.50.720">
    <property type="entry name" value="NAD(P)-binding Rossmann-like Domain"/>
    <property type="match status" value="1"/>
</dbReference>
<dbReference type="SMART" id="SM00829">
    <property type="entry name" value="PKS_ER"/>
    <property type="match status" value="1"/>
</dbReference>
<comment type="subunit">
    <text evidence="2">Monomer.</text>
</comment>
<dbReference type="PANTHER" id="PTHR45348:SF2">
    <property type="entry name" value="ZINC-TYPE ALCOHOL DEHYDROGENASE-LIKE PROTEIN C2E1P3.01"/>
    <property type="match status" value="1"/>
</dbReference>
<dbReference type="Gene3D" id="3.90.180.10">
    <property type="entry name" value="Medium-chain alcohol dehydrogenases, catalytic domain"/>
    <property type="match status" value="1"/>
</dbReference>
<feature type="domain" description="Enoyl reductase (ER)" evidence="4">
    <location>
        <begin position="13"/>
        <end position="369"/>
    </location>
</feature>
<dbReference type="InterPro" id="IPR013154">
    <property type="entry name" value="ADH-like_N"/>
</dbReference>
<evidence type="ECO:0000313" key="5">
    <source>
        <dbReference type="EMBL" id="KAF2746789.1"/>
    </source>
</evidence>
<dbReference type="Proteomes" id="UP000799440">
    <property type="component" value="Unassembled WGS sequence"/>
</dbReference>
<gene>
    <name evidence="5" type="ORF">M011DRAFT_468473</name>
</gene>
<dbReference type="InterPro" id="IPR047122">
    <property type="entry name" value="Trans-enoyl_RdTase-like"/>
</dbReference>
<dbReference type="CDD" id="cd08249">
    <property type="entry name" value="enoyl_reductase_like"/>
    <property type="match status" value="1"/>
</dbReference>
<dbReference type="OrthoDB" id="10257049at2759"/>
<proteinExistence type="inferred from homology"/>
<dbReference type="GO" id="GO:0016651">
    <property type="term" value="F:oxidoreductase activity, acting on NAD(P)H"/>
    <property type="evidence" value="ECO:0007669"/>
    <property type="project" value="InterPro"/>
</dbReference>
<dbReference type="AlphaFoldDB" id="A0A6A6VAM6"/>
<accession>A0A6A6VAM6</accession>
<evidence type="ECO:0000256" key="2">
    <source>
        <dbReference type="ARBA" id="ARBA00011245"/>
    </source>
</evidence>
<organism evidence="5 6">
    <name type="scientific">Sporormia fimetaria CBS 119925</name>
    <dbReference type="NCBI Taxonomy" id="1340428"/>
    <lineage>
        <taxon>Eukaryota</taxon>
        <taxon>Fungi</taxon>
        <taxon>Dikarya</taxon>
        <taxon>Ascomycota</taxon>
        <taxon>Pezizomycotina</taxon>
        <taxon>Dothideomycetes</taxon>
        <taxon>Pleosporomycetidae</taxon>
        <taxon>Pleosporales</taxon>
        <taxon>Sporormiaceae</taxon>
        <taxon>Sporormia</taxon>
    </lineage>
</organism>
<evidence type="ECO:0000259" key="4">
    <source>
        <dbReference type="SMART" id="SM00829"/>
    </source>
</evidence>
<evidence type="ECO:0000313" key="6">
    <source>
        <dbReference type="Proteomes" id="UP000799440"/>
    </source>
</evidence>
<sequence length="371" mass="39220">MPPTNKAAWLTGKQIRPLEVKEAPYTAPSQNQIVVKVHAIAVNPIDAFKQAMGDVVLSWIQYPFILGSDVAGEVVEIGPGATRFKPGDRVVGFAVGADKRSNRSSESAFQEYVVLRENLASPIPDALSYEKACVLPLGLSTAACGMYMKDYLALELPAPTTPRDTGKTLVIWGGSTSVGSNAIQLAVASGYHVITTASPKNFEYVKRLGASEAFDYSSPTVIADITESLKTKTLAGAMAIGAGSTEALIDIVGAASGHKFISQASLVQPSEYPPKGMALVSFIGSFLWFKVSTLVRSKMKGVGVKFIWGSDLLANEVGSAIYEHFLPEALAAGRYTAAPEPNVVGEGLESVQGALDVILKGVSVQKVVVKL</sequence>
<comment type="similarity">
    <text evidence="1">Belongs to the zinc-containing alcohol dehydrogenase family.</text>
</comment>
<reference evidence="5" key="1">
    <citation type="journal article" date="2020" name="Stud. Mycol.">
        <title>101 Dothideomycetes genomes: a test case for predicting lifestyles and emergence of pathogens.</title>
        <authorList>
            <person name="Haridas S."/>
            <person name="Albert R."/>
            <person name="Binder M."/>
            <person name="Bloem J."/>
            <person name="Labutti K."/>
            <person name="Salamov A."/>
            <person name="Andreopoulos B."/>
            <person name="Baker S."/>
            <person name="Barry K."/>
            <person name="Bills G."/>
            <person name="Bluhm B."/>
            <person name="Cannon C."/>
            <person name="Castanera R."/>
            <person name="Culley D."/>
            <person name="Daum C."/>
            <person name="Ezra D."/>
            <person name="Gonzalez J."/>
            <person name="Henrissat B."/>
            <person name="Kuo A."/>
            <person name="Liang C."/>
            <person name="Lipzen A."/>
            <person name="Lutzoni F."/>
            <person name="Magnuson J."/>
            <person name="Mondo S."/>
            <person name="Nolan M."/>
            <person name="Ohm R."/>
            <person name="Pangilinan J."/>
            <person name="Park H.-J."/>
            <person name="Ramirez L."/>
            <person name="Alfaro M."/>
            <person name="Sun H."/>
            <person name="Tritt A."/>
            <person name="Yoshinaga Y."/>
            <person name="Zwiers L.-H."/>
            <person name="Turgeon B."/>
            <person name="Goodwin S."/>
            <person name="Spatafora J."/>
            <person name="Crous P."/>
            <person name="Grigoriev I."/>
        </authorList>
    </citation>
    <scope>NUCLEOTIDE SEQUENCE</scope>
    <source>
        <strain evidence="5">CBS 119925</strain>
    </source>
</reference>
<keyword evidence="3" id="KW-0560">Oxidoreductase</keyword>
<dbReference type="Pfam" id="PF08240">
    <property type="entry name" value="ADH_N"/>
    <property type="match status" value="1"/>
</dbReference>
<keyword evidence="6" id="KW-1185">Reference proteome</keyword>
<dbReference type="PANTHER" id="PTHR45348">
    <property type="entry name" value="HYPOTHETICAL OXIDOREDUCTASE (EUROFUNG)"/>
    <property type="match status" value="1"/>
</dbReference>
<dbReference type="EMBL" id="MU006576">
    <property type="protein sequence ID" value="KAF2746789.1"/>
    <property type="molecule type" value="Genomic_DNA"/>
</dbReference>
<dbReference type="InterPro" id="IPR020843">
    <property type="entry name" value="ER"/>
</dbReference>
<dbReference type="SUPFAM" id="SSF51735">
    <property type="entry name" value="NAD(P)-binding Rossmann-fold domains"/>
    <property type="match status" value="1"/>
</dbReference>
<evidence type="ECO:0000256" key="3">
    <source>
        <dbReference type="ARBA" id="ARBA00023002"/>
    </source>
</evidence>
<evidence type="ECO:0000256" key="1">
    <source>
        <dbReference type="ARBA" id="ARBA00008072"/>
    </source>
</evidence>
<protein>
    <submittedName>
        <fullName evidence="5">Zinc-binding dehydrogenase</fullName>
    </submittedName>
</protein>
<dbReference type="InterPro" id="IPR036291">
    <property type="entry name" value="NAD(P)-bd_dom_sf"/>
</dbReference>
<dbReference type="InterPro" id="IPR011032">
    <property type="entry name" value="GroES-like_sf"/>
</dbReference>
<dbReference type="SUPFAM" id="SSF50129">
    <property type="entry name" value="GroES-like"/>
    <property type="match status" value="1"/>
</dbReference>